<protein>
    <submittedName>
        <fullName evidence="1">Uncharacterized protein</fullName>
    </submittedName>
</protein>
<dbReference type="EMBL" id="UINC01104301">
    <property type="protein sequence ID" value="SVC67343.1"/>
    <property type="molecule type" value="Genomic_DNA"/>
</dbReference>
<name>A0A382P1V6_9ZZZZ</name>
<organism evidence="1">
    <name type="scientific">marine metagenome</name>
    <dbReference type="NCBI Taxonomy" id="408172"/>
    <lineage>
        <taxon>unclassified sequences</taxon>
        <taxon>metagenomes</taxon>
        <taxon>ecological metagenomes</taxon>
    </lineage>
</organism>
<sequence length="54" mass="6039">MVMVMVMVSSACVLRPQTSYHYISFFSHAVLKQPPLPSCFSPELPSMFSPDVFA</sequence>
<evidence type="ECO:0000313" key="1">
    <source>
        <dbReference type="EMBL" id="SVC67343.1"/>
    </source>
</evidence>
<reference evidence="1" key="1">
    <citation type="submission" date="2018-05" db="EMBL/GenBank/DDBJ databases">
        <authorList>
            <person name="Lanie J.A."/>
            <person name="Ng W.-L."/>
            <person name="Kazmierczak K.M."/>
            <person name="Andrzejewski T.M."/>
            <person name="Davidsen T.M."/>
            <person name="Wayne K.J."/>
            <person name="Tettelin H."/>
            <person name="Glass J.I."/>
            <person name="Rusch D."/>
            <person name="Podicherti R."/>
            <person name="Tsui H.-C.T."/>
            <person name="Winkler M.E."/>
        </authorList>
    </citation>
    <scope>NUCLEOTIDE SEQUENCE</scope>
</reference>
<accession>A0A382P1V6</accession>
<gene>
    <name evidence="1" type="ORF">METZ01_LOCUS320197</name>
</gene>
<dbReference type="AlphaFoldDB" id="A0A382P1V6"/>
<proteinExistence type="predicted"/>